<reference evidence="1" key="1">
    <citation type="submission" date="2022-10" db="EMBL/GenBank/DDBJ databases">
        <title>Culturing micro-colonial fungi from biological soil crusts in the Mojave desert and describing Neophaeococcomyces mojavensis, and introducing the new genera and species Taxawa tesnikishii.</title>
        <authorList>
            <person name="Kurbessoian T."/>
            <person name="Stajich J.E."/>
        </authorList>
    </citation>
    <scope>NUCLEOTIDE SEQUENCE</scope>
    <source>
        <strain evidence="1">JES_112</strain>
    </source>
</reference>
<comment type="caution">
    <text evidence="1">The sequence shown here is derived from an EMBL/GenBank/DDBJ whole genome shotgun (WGS) entry which is preliminary data.</text>
</comment>
<dbReference type="EMBL" id="JAPDRQ010000311">
    <property type="protein sequence ID" value="KAJ9650762.1"/>
    <property type="molecule type" value="Genomic_DNA"/>
</dbReference>
<protein>
    <submittedName>
        <fullName evidence="1">Uncharacterized protein</fullName>
    </submittedName>
</protein>
<evidence type="ECO:0000313" key="2">
    <source>
        <dbReference type="Proteomes" id="UP001172386"/>
    </source>
</evidence>
<name>A0ACC2ZT14_9EURO</name>
<evidence type="ECO:0000313" key="1">
    <source>
        <dbReference type="EMBL" id="KAJ9650762.1"/>
    </source>
</evidence>
<organism evidence="1 2">
    <name type="scientific">Neophaeococcomyces mojaviensis</name>
    <dbReference type="NCBI Taxonomy" id="3383035"/>
    <lineage>
        <taxon>Eukaryota</taxon>
        <taxon>Fungi</taxon>
        <taxon>Dikarya</taxon>
        <taxon>Ascomycota</taxon>
        <taxon>Pezizomycotina</taxon>
        <taxon>Eurotiomycetes</taxon>
        <taxon>Chaetothyriomycetidae</taxon>
        <taxon>Chaetothyriales</taxon>
        <taxon>Chaetothyriales incertae sedis</taxon>
        <taxon>Neophaeococcomyces</taxon>
    </lineage>
</organism>
<dbReference type="Proteomes" id="UP001172386">
    <property type="component" value="Unassembled WGS sequence"/>
</dbReference>
<proteinExistence type="predicted"/>
<sequence length="620" mass="69181">MEDTQIYEKVQEHYSLAAKNDDPVYGHRVASAFGYSKEELGSIPSDANLGLSCGNPLALAKLREGETVIDLGSGAGFDAFLAACKVGSKGQVIGVDMNKDMLKRANQNKEKARAENVSFIESQITDIALPDATADCIISNCVVNLVPEAEKQLVFNEIFRLLKPGGRVALSDILTKRELSQELKNSMALYVGCVAGASQAWYLGTMLVRRVQCCVYNAKFRPDLTLFILNIQACAYHFITHFPKNRYMSQKAIAYSASPSKMIMNGHVAQSLQKTDLVTSRGDLNNVSAMRATEPPQRDPAFAYRSLAIEAEEDDPDVRRMYRPFLLSDEVQQTDWVSQLELATATKMAYEDLQKTGSRLRVLVLYGSLRKRSYSKLLAYEISRILFRLGCDVRIFDPQELPIKDDEQHDHPKVQELRNLSRWSDGHFWISPEQHGNLTAVFKNQIDWLPLEDGSLRPTQGRTLAVMQVSGGSQSFNTVNTLRVLGRWMKNQIDWIPLSTGSVRPTQGRTLGLAMVSGGSQSFNSVNSLRILGRWMRMFTIPNQSSVPQAYTLFDSIDGEEGGSRMKAGSNRDRLVDCAEEFVKYTIVMRGQFALFSDRFSERQPLATTSVTNGVPVSTT</sequence>
<keyword evidence="2" id="KW-1185">Reference proteome</keyword>
<accession>A0ACC2ZT14</accession>
<gene>
    <name evidence="1" type="ORF">H2198_009938</name>
</gene>